<dbReference type="PANTHER" id="PTHR30616">
    <property type="entry name" value="UNCHARACTERIZED PROTEIN YFIH"/>
    <property type="match status" value="1"/>
</dbReference>
<dbReference type="InterPro" id="IPR011324">
    <property type="entry name" value="Cytotoxic_necrot_fac-like_cat"/>
</dbReference>
<reference evidence="11 12" key="1">
    <citation type="submission" date="2017-01" db="EMBL/GenBank/DDBJ databases">
        <authorList>
            <person name="Mah S.A."/>
            <person name="Swanson W.J."/>
            <person name="Moy G.W."/>
            <person name="Vacquier V.D."/>
        </authorList>
    </citation>
    <scope>NUCLEOTIDE SEQUENCE [LARGE SCALE GENOMIC DNA]</scope>
    <source>
        <strain evidence="11 12">RU36E</strain>
    </source>
</reference>
<name>A0A1N6TW87_AQUAC</name>
<keyword evidence="6" id="KW-0862">Zinc</keyword>
<keyword evidence="5" id="KW-0378">Hydrolase</keyword>
<keyword evidence="4" id="KW-0479">Metal-binding</keyword>
<evidence type="ECO:0000256" key="5">
    <source>
        <dbReference type="ARBA" id="ARBA00022801"/>
    </source>
</evidence>
<comment type="catalytic activity">
    <reaction evidence="8">
        <text>adenosine + phosphate = alpha-D-ribose 1-phosphate + adenine</text>
        <dbReference type="Rhea" id="RHEA:27642"/>
        <dbReference type="ChEBI" id="CHEBI:16335"/>
        <dbReference type="ChEBI" id="CHEBI:16708"/>
        <dbReference type="ChEBI" id="CHEBI:43474"/>
        <dbReference type="ChEBI" id="CHEBI:57720"/>
        <dbReference type="EC" id="2.4.2.1"/>
    </reaction>
    <physiologicalReaction direction="left-to-right" evidence="8">
        <dbReference type="Rhea" id="RHEA:27643"/>
    </physiologicalReaction>
</comment>
<dbReference type="AlphaFoldDB" id="A0A1N6TW87"/>
<evidence type="ECO:0000256" key="9">
    <source>
        <dbReference type="ARBA" id="ARBA00049893"/>
    </source>
</evidence>
<sequence length="245" mass="25751">MNPSSDWLTPDWPAPASVRACVTTRAGGVSLPPFDSLNLGDHVEDAPWAVAANRQVLVDALGCRPAWLKQVHSPDVVEADSRCVPTADASWSATPGTACAVLTADCLPALFCDRAGTRVAAAHAGWRGLAGGVLENTVAALGIEPAELLVWLGPAIGPQSFEVGAEVREVFVAAHAEAQRAFVPSLNAGKFMADLYALARIRLAADGVTAVYGGGLDTFSDPRFFSYRRAARTGRFASLVWIAQP</sequence>
<protein>
    <recommendedName>
        <fullName evidence="10">Purine nucleoside phosphorylase</fullName>
    </recommendedName>
</protein>
<organism evidence="11 12">
    <name type="scientific">Aquipseudomonas alcaligenes</name>
    <name type="common">Pseudomonas alcaligenes</name>
    <dbReference type="NCBI Taxonomy" id="43263"/>
    <lineage>
        <taxon>Bacteria</taxon>
        <taxon>Pseudomonadati</taxon>
        <taxon>Pseudomonadota</taxon>
        <taxon>Gammaproteobacteria</taxon>
        <taxon>Pseudomonadales</taxon>
        <taxon>Pseudomonadaceae</taxon>
        <taxon>Aquipseudomonas</taxon>
    </lineage>
</organism>
<comment type="catalytic activity">
    <reaction evidence="9">
        <text>S-methyl-5'-thioadenosine + phosphate = 5-(methylsulfanyl)-alpha-D-ribose 1-phosphate + adenine</text>
        <dbReference type="Rhea" id="RHEA:11852"/>
        <dbReference type="ChEBI" id="CHEBI:16708"/>
        <dbReference type="ChEBI" id="CHEBI:17509"/>
        <dbReference type="ChEBI" id="CHEBI:43474"/>
        <dbReference type="ChEBI" id="CHEBI:58533"/>
        <dbReference type="EC" id="2.4.2.28"/>
    </reaction>
    <physiologicalReaction direction="left-to-right" evidence="9">
        <dbReference type="Rhea" id="RHEA:11853"/>
    </physiologicalReaction>
</comment>
<dbReference type="Proteomes" id="UP000185841">
    <property type="component" value="Unassembled WGS sequence"/>
</dbReference>
<evidence type="ECO:0000256" key="6">
    <source>
        <dbReference type="ARBA" id="ARBA00022833"/>
    </source>
</evidence>
<dbReference type="GO" id="GO:0016787">
    <property type="term" value="F:hydrolase activity"/>
    <property type="evidence" value="ECO:0007669"/>
    <property type="project" value="UniProtKB-KW"/>
</dbReference>
<dbReference type="Gene3D" id="3.60.140.10">
    <property type="entry name" value="CNF1/YfiH-like putative cysteine hydrolases"/>
    <property type="match status" value="1"/>
</dbReference>
<evidence type="ECO:0000256" key="7">
    <source>
        <dbReference type="ARBA" id="ARBA00047989"/>
    </source>
</evidence>
<dbReference type="RefSeq" id="WP_076426931.1">
    <property type="nucleotide sequence ID" value="NZ_FTMP01000005.1"/>
</dbReference>
<gene>
    <name evidence="11" type="ORF">SAMN05878282_105234</name>
</gene>
<dbReference type="InterPro" id="IPR003730">
    <property type="entry name" value="Cu_polyphenol_OxRdtase"/>
</dbReference>
<dbReference type="GO" id="GO:0017061">
    <property type="term" value="F:S-methyl-5-thioadenosine phosphorylase activity"/>
    <property type="evidence" value="ECO:0007669"/>
    <property type="project" value="UniProtKB-EC"/>
</dbReference>
<evidence type="ECO:0000256" key="8">
    <source>
        <dbReference type="ARBA" id="ARBA00048968"/>
    </source>
</evidence>
<evidence type="ECO:0000256" key="3">
    <source>
        <dbReference type="ARBA" id="ARBA00022679"/>
    </source>
</evidence>
<proteinExistence type="inferred from homology"/>
<keyword evidence="3" id="KW-0808">Transferase</keyword>
<comment type="similarity">
    <text evidence="2 10">Belongs to the purine nucleoside phosphorylase YfiH/LACC1 family.</text>
</comment>
<evidence type="ECO:0000256" key="4">
    <source>
        <dbReference type="ARBA" id="ARBA00022723"/>
    </source>
</evidence>
<evidence type="ECO:0000256" key="2">
    <source>
        <dbReference type="ARBA" id="ARBA00007353"/>
    </source>
</evidence>
<evidence type="ECO:0000256" key="10">
    <source>
        <dbReference type="RuleBase" id="RU361274"/>
    </source>
</evidence>
<evidence type="ECO:0000313" key="11">
    <source>
        <dbReference type="EMBL" id="SIQ57592.1"/>
    </source>
</evidence>
<comment type="catalytic activity">
    <reaction evidence="1">
        <text>inosine + phosphate = alpha-D-ribose 1-phosphate + hypoxanthine</text>
        <dbReference type="Rhea" id="RHEA:27646"/>
        <dbReference type="ChEBI" id="CHEBI:17368"/>
        <dbReference type="ChEBI" id="CHEBI:17596"/>
        <dbReference type="ChEBI" id="CHEBI:43474"/>
        <dbReference type="ChEBI" id="CHEBI:57720"/>
        <dbReference type="EC" id="2.4.2.1"/>
    </reaction>
    <physiologicalReaction direction="left-to-right" evidence="1">
        <dbReference type="Rhea" id="RHEA:27647"/>
    </physiologicalReaction>
</comment>
<accession>A0A1N6TW87</accession>
<dbReference type="InterPro" id="IPR038371">
    <property type="entry name" value="Cu_polyphenol_OxRdtase_sf"/>
</dbReference>
<dbReference type="GO" id="GO:0005507">
    <property type="term" value="F:copper ion binding"/>
    <property type="evidence" value="ECO:0007669"/>
    <property type="project" value="TreeGrafter"/>
</dbReference>
<dbReference type="PANTHER" id="PTHR30616:SF2">
    <property type="entry name" value="PURINE NUCLEOSIDE PHOSPHORYLASE LACC1"/>
    <property type="match status" value="1"/>
</dbReference>
<evidence type="ECO:0000256" key="1">
    <source>
        <dbReference type="ARBA" id="ARBA00000553"/>
    </source>
</evidence>
<comment type="catalytic activity">
    <reaction evidence="7">
        <text>adenosine + H2O + H(+) = inosine + NH4(+)</text>
        <dbReference type="Rhea" id="RHEA:24408"/>
        <dbReference type="ChEBI" id="CHEBI:15377"/>
        <dbReference type="ChEBI" id="CHEBI:15378"/>
        <dbReference type="ChEBI" id="CHEBI:16335"/>
        <dbReference type="ChEBI" id="CHEBI:17596"/>
        <dbReference type="ChEBI" id="CHEBI:28938"/>
        <dbReference type="EC" id="3.5.4.4"/>
    </reaction>
    <physiologicalReaction direction="left-to-right" evidence="7">
        <dbReference type="Rhea" id="RHEA:24409"/>
    </physiologicalReaction>
</comment>
<evidence type="ECO:0000313" key="12">
    <source>
        <dbReference type="Proteomes" id="UP000185841"/>
    </source>
</evidence>
<dbReference type="CDD" id="cd16833">
    <property type="entry name" value="YfiH"/>
    <property type="match status" value="1"/>
</dbReference>
<dbReference type="NCBIfam" id="TIGR00726">
    <property type="entry name" value="peptidoglycan editing factor PgeF"/>
    <property type="match status" value="1"/>
</dbReference>
<dbReference type="SUPFAM" id="SSF64438">
    <property type="entry name" value="CNF1/YfiH-like putative cysteine hydrolases"/>
    <property type="match status" value="1"/>
</dbReference>
<dbReference type="EMBL" id="FTMP01000005">
    <property type="protein sequence ID" value="SIQ57592.1"/>
    <property type="molecule type" value="Genomic_DNA"/>
</dbReference>
<dbReference type="Pfam" id="PF02578">
    <property type="entry name" value="Cu-oxidase_4"/>
    <property type="match status" value="1"/>
</dbReference>